<dbReference type="EMBL" id="CACTIH010001858">
    <property type="protein sequence ID" value="CAA2966327.1"/>
    <property type="molecule type" value="Genomic_DNA"/>
</dbReference>
<keyword evidence="1" id="KW-0472">Membrane</keyword>
<dbReference type="Gramene" id="OE9A043112T1">
    <property type="protein sequence ID" value="OE9A043112C1"/>
    <property type="gene ID" value="OE9A043112"/>
</dbReference>
<evidence type="ECO:0008006" key="4">
    <source>
        <dbReference type="Google" id="ProtNLM"/>
    </source>
</evidence>
<evidence type="ECO:0000313" key="3">
    <source>
        <dbReference type="Proteomes" id="UP000594638"/>
    </source>
</evidence>
<sequence length="108" mass="11948">MGNSESVVDEDTLKRALHRWWVVHKLLWWLFIGIVRICNGGLGDGRFVRRSLAIMKRRSECPVCVLVRSAFGGFHVVIVVMKCFDAGQICLRCGDGVDAACGGGLGWI</sequence>
<protein>
    <recommendedName>
        <fullName evidence="4">Transmembrane protein</fullName>
    </recommendedName>
</protein>
<accession>A0A8S0QCF6</accession>
<gene>
    <name evidence="2" type="ORF">OLEA9_A043112</name>
</gene>
<dbReference type="AlphaFoldDB" id="A0A8S0QCF6"/>
<keyword evidence="1" id="KW-0812">Transmembrane</keyword>
<evidence type="ECO:0000256" key="1">
    <source>
        <dbReference type="SAM" id="Phobius"/>
    </source>
</evidence>
<evidence type="ECO:0000313" key="2">
    <source>
        <dbReference type="EMBL" id="CAA2966327.1"/>
    </source>
</evidence>
<keyword evidence="1" id="KW-1133">Transmembrane helix</keyword>
<name>A0A8S0QCF6_OLEEU</name>
<reference evidence="2 3" key="1">
    <citation type="submission" date="2019-12" db="EMBL/GenBank/DDBJ databases">
        <authorList>
            <person name="Alioto T."/>
            <person name="Alioto T."/>
            <person name="Gomez Garrido J."/>
        </authorList>
    </citation>
    <scope>NUCLEOTIDE SEQUENCE [LARGE SCALE GENOMIC DNA]</scope>
</reference>
<keyword evidence="3" id="KW-1185">Reference proteome</keyword>
<organism evidence="2 3">
    <name type="scientific">Olea europaea subsp. europaea</name>
    <dbReference type="NCBI Taxonomy" id="158383"/>
    <lineage>
        <taxon>Eukaryota</taxon>
        <taxon>Viridiplantae</taxon>
        <taxon>Streptophyta</taxon>
        <taxon>Embryophyta</taxon>
        <taxon>Tracheophyta</taxon>
        <taxon>Spermatophyta</taxon>
        <taxon>Magnoliopsida</taxon>
        <taxon>eudicotyledons</taxon>
        <taxon>Gunneridae</taxon>
        <taxon>Pentapetalae</taxon>
        <taxon>asterids</taxon>
        <taxon>lamiids</taxon>
        <taxon>Lamiales</taxon>
        <taxon>Oleaceae</taxon>
        <taxon>Oleeae</taxon>
        <taxon>Olea</taxon>
    </lineage>
</organism>
<proteinExistence type="predicted"/>
<comment type="caution">
    <text evidence="2">The sequence shown here is derived from an EMBL/GenBank/DDBJ whole genome shotgun (WGS) entry which is preliminary data.</text>
</comment>
<dbReference type="Proteomes" id="UP000594638">
    <property type="component" value="Unassembled WGS sequence"/>
</dbReference>
<feature type="transmembrane region" description="Helical" evidence="1">
    <location>
        <begin position="20"/>
        <end position="42"/>
    </location>
</feature>